<accession>A0A175W173</accession>
<evidence type="ECO:0000313" key="2">
    <source>
        <dbReference type="EMBL" id="KXX77393.1"/>
    </source>
</evidence>
<keyword evidence="1" id="KW-0812">Transmembrane</keyword>
<reference evidence="2 3" key="1">
    <citation type="journal article" date="2016" name="Genome Announc.">
        <title>Genome Sequence of Madurella mycetomatis mm55, Isolated from a Human Mycetoma Case in Sudan.</title>
        <authorList>
            <person name="Smit S."/>
            <person name="Derks M.F."/>
            <person name="Bervoets S."/>
            <person name="Fahal A."/>
            <person name="van Leeuwen W."/>
            <person name="van Belkum A."/>
            <person name="van de Sande W.W."/>
        </authorList>
    </citation>
    <scope>NUCLEOTIDE SEQUENCE [LARGE SCALE GENOMIC DNA]</scope>
    <source>
        <strain evidence="3">mm55</strain>
    </source>
</reference>
<name>A0A175W173_9PEZI</name>
<dbReference type="AlphaFoldDB" id="A0A175W173"/>
<proteinExistence type="predicted"/>
<gene>
    <name evidence="2" type="ORF">MMYC01_207203</name>
</gene>
<keyword evidence="1" id="KW-1133">Transmembrane helix</keyword>
<feature type="transmembrane region" description="Helical" evidence="1">
    <location>
        <begin position="112"/>
        <end position="131"/>
    </location>
</feature>
<feature type="transmembrane region" description="Helical" evidence="1">
    <location>
        <begin position="67"/>
        <end position="88"/>
    </location>
</feature>
<dbReference type="Proteomes" id="UP000078237">
    <property type="component" value="Unassembled WGS sequence"/>
</dbReference>
<sequence length="149" mass="15657">MAGVAGGYNSPYMFSYGAYGNVSGTSQSFKAASAAASESSQQPYRVDCVKTSLDNPMRYHDLIAKTLGHASAAIPGLVAAALFILMLLESFPSAGRSCVGHSNAVSCIVDNYLPSLSVAFIVAGLMAPWLVRQIKARLREHSEAPIALS</sequence>
<dbReference type="VEuPathDB" id="FungiDB:MMYC01_207203"/>
<organism evidence="2 3">
    <name type="scientific">Madurella mycetomatis</name>
    <dbReference type="NCBI Taxonomy" id="100816"/>
    <lineage>
        <taxon>Eukaryota</taxon>
        <taxon>Fungi</taxon>
        <taxon>Dikarya</taxon>
        <taxon>Ascomycota</taxon>
        <taxon>Pezizomycotina</taxon>
        <taxon>Sordariomycetes</taxon>
        <taxon>Sordariomycetidae</taxon>
        <taxon>Sordariales</taxon>
        <taxon>Sordariales incertae sedis</taxon>
        <taxon>Madurella</taxon>
    </lineage>
</organism>
<evidence type="ECO:0000256" key="1">
    <source>
        <dbReference type="SAM" id="Phobius"/>
    </source>
</evidence>
<comment type="caution">
    <text evidence="2">The sequence shown here is derived from an EMBL/GenBank/DDBJ whole genome shotgun (WGS) entry which is preliminary data.</text>
</comment>
<keyword evidence="1" id="KW-0472">Membrane</keyword>
<dbReference type="EMBL" id="LCTW02000163">
    <property type="protein sequence ID" value="KXX77393.1"/>
    <property type="molecule type" value="Genomic_DNA"/>
</dbReference>
<evidence type="ECO:0000313" key="3">
    <source>
        <dbReference type="Proteomes" id="UP000078237"/>
    </source>
</evidence>
<keyword evidence="3" id="KW-1185">Reference proteome</keyword>
<protein>
    <submittedName>
        <fullName evidence="2">Uncharacterized protein</fullName>
    </submittedName>
</protein>